<dbReference type="InterPro" id="IPR017441">
    <property type="entry name" value="Protein_kinase_ATP_BS"/>
</dbReference>
<reference evidence="11" key="1">
    <citation type="journal article" date="2019" name="Int. J. Syst. Evol. Microbiol.">
        <title>The Global Catalogue of Microorganisms (GCM) 10K type strain sequencing project: providing services to taxonomists for standard genome sequencing and annotation.</title>
        <authorList>
            <consortium name="The Broad Institute Genomics Platform"/>
            <consortium name="The Broad Institute Genome Sequencing Center for Infectious Disease"/>
            <person name="Wu L."/>
            <person name="Ma J."/>
        </authorList>
    </citation>
    <scope>NUCLEOTIDE SEQUENCE [LARGE SCALE GENOMIC DNA]</scope>
    <source>
        <strain evidence="11">JCM 9377</strain>
    </source>
</reference>
<feature type="region of interest" description="Disordered" evidence="8">
    <location>
        <begin position="336"/>
        <end position="364"/>
    </location>
</feature>
<keyword evidence="3" id="KW-0808">Transferase</keyword>
<evidence type="ECO:0000256" key="7">
    <source>
        <dbReference type="PROSITE-ProRule" id="PRU10141"/>
    </source>
</evidence>
<dbReference type="Gene3D" id="1.10.510.10">
    <property type="entry name" value="Transferase(Phosphotransferase) domain 1"/>
    <property type="match status" value="1"/>
</dbReference>
<dbReference type="CDD" id="cd14014">
    <property type="entry name" value="STKc_PknB_like"/>
    <property type="match status" value="1"/>
</dbReference>
<evidence type="ECO:0000313" key="11">
    <source>
        <dbReference type="Proteomes" id="UP001501237"/>
    </source>
</evidence>
<evidence type="ECO:0000256" key="1">
    <source>
        <dbReference type="ARBA" id="ARBA00012513"/>
    </source>
</evidence>
<evidence type="ECO:0000256" key="8">
    <source>
        <dbReference type="SAM" id="MobiDB-lite"/>
    </source>
</evidence>
<feature type="domain" description="Protein kinase" evidence="9">
    <location>
        <begin position="10"/>
        <end position="266"/>
    </location>
</feature>
<feature type="binding site" evidence="7">
    <location>
        <position position="39"/>
    </location>
    <ligand>
        <name>ATP</name>
        <dbReference type="ChEBI" id="CHEBI:30616"/>
    </ligand>
</feature>
<keyword evidence="11" id="KW-1185">Reference proteome</keyword>
<gene>
    <name evidence="10" type="ORF">GCM10010468_56680</name>
</gene>
<feature type="compositionally biased region" description="Low complexity" evidence="8">
    <location>
        <begin position="349"/>
        <end position="364"/>
    </location>
</feature>
<dbReference type="InterPro" id="IPR000719">
    <property type="entry name" value="Prot_kinase_dom"/>
</dbReference>
<dbReference type="Gene3D" id="3.30.200.20">
    <property type="entry name" value="Phosphorylase Kinase, domain 1"/>
    <property type="match status" value="1"/>
</dbReference>
<dbReference type="SUPFAM" id="SSF56112">
    <property type="entry name" value="Protein kinase-like (PK-like)"/>
    <property type="match status" value="1"/>
</dbReference>
<evidence type="ECO:0000313" key="10">
    <source>
        <dbReference type="EMBL" id="GAA3227701.1"/>
    </source>
</evidence>
<dbReference type="PANTHER" id="PTHR43289">
    <property type="entry name" value="MITOGEN-ACTIVATED PROTEIN KINASE KINASE KINASE 20-RELATED"/>
    <property type="match status" value="1"/>
</dbReference>
<dbReference type="PROSITE" id="PS50011">
    <property type="entry name" value="PROTEIN_KINASE_DOM"/>
    <property type="match status" value="1"/>
</dbReference>
<accession>A0ABP6QFY5</accession>
<keyword evidence="5" id="KW-0418">Kinase</keyword>
<dbReference type="SMART" id="SM00220">
    <property type="entry name" value="S_TKc"/>
    <property type="match status" value="1"/>
</dbReference>
<keyword evidence="4 7" id="KW-0547">Nucleotide-binding</keyword>
<evidence type="ECO:0000256" key="5">
    <source>
        <dbReference type="ARBA" id="ARBA00022777"/>
    </source>
</evidence>
<keyword evidence="6 7" id="KW-0067">ATP-binding</keyword>
<dbReference type="InterPro" id="IPR011009">
    <property type="entry name" value="Kinase-like_dom_sf"/>
</dbReference>
<evidence type="ECO:0000256" key="2">
    <source>
        <dbReference type="ARBA" id="ARBA00022527"/>
    </source>
</evidence>
<dbReference type="PROSITE" id="PS00107">
    <property type="entry name" value="PROTEIN_KINASE_ATP"/>
    <property type="match status" value="1"/>
</dbReference>
<proteinExistence type="predicted"/>
<dbReference type="EMBL" id="BAAAUV010000017">
    <property type="protein sequence ID" value="GAA3227701.1"/>
    <property type="molecule type" value="Genomic_DNA"/>
</dbReference>
<evidence type="ECO:0000256" key="6">
    <source>
        <dbReference type="ARBA" id="ARBA00022840"/>
    </source>
</evidence>
<dbReference type="InterPro" id="IPR008271">
    <property type="entry name" value="Ser/Thr_kinase_AS"/>
</dbReference>
<dbReference type="Pfam" id="PF00069">
    <property type="entry name" value="Pkinase"/>
    <property type="match status" value="1"/>
</dbReference>
<organism evidence="10 11">
    <name type="scientific">Actinocorallia longicatena</name>
    <dbReference type="NCBI Taxonomy" id="111803"/>
    <lineage>
        <taxon>Bacteria</taxon>
        <taxon>Bacillati</taxon>
        <taxon>Actinomycetota</taxon>
        <taxon>Actinomycetes</taxon>
        <taxon>Streptosporangiales</taxon>
        <taxon>Thermomonosporaceae</taxon>
        <taxon>Actinocorallia</taxon>
    </lineage>
</organism>
<evidence type="ECO:0000259" key="9">
    <source>
        <dbReference type="PROSITE" id="PS50011"/>
    </source>
</evidence>
<dbReference type="Proteomes" id="UP001501237">
    <property type="component" value="Unassembled WGS sequence"/>
</dbReference>
<protein>
    <recommendedName>
        <fullName evidence="1">non-specific serine/threonine protein kinase</fullName>
        <ecNumber evidence="1">2.7.11.1</ecNumber>
    </recommendedName>
</protein>
<evidence type="ECO:0000256" key="4">
    <source>
        <dbReference type="ARBA" id="ARBA00022741"/>
    </source>
</evidence>
<name>A0ABP6QFY5_9ACTN</name>
<dbReference type="PANTHER" id="PTHR43289:SF6">
    <property type="entry name" value="SERINE_THREONINE-PROTEIN KINASE NEKL-3"/>
    <property type="match status" value="1"/>
</dbReference>
<dbReference type="RefSeq" id="WP_344834226.1">
    <property type="nucleotide sequence ID" value="NZ_BAAAUV010000017.1"/>
</dbReference>
<comment type="caution">
    <text evidence="10">The sequence shown here is derived from an EMBL/GenBank/DDBJ whole genome shotgun (WGS) entry which is preliminary data.</text>
</comment>
<sequence length="517" mass="53673">MSDVLLGGRYRLEDRLGGGGMGDVWRARDEFLHRGVAVKEVRLPAGLTPQQRAEFCERMMREARAAAALAHPSIITVHDVLSQDDRPWIVMDLINGSSLEQVRVERGPMPPKQVAEIGVQLLDALALAHRRGILHRDVKPANVLLTASGQAILTDFGIATIAGDERLTLTHGLIGSPGYMAPERLQQGSAVGPSSDLWSLAATLYAAVEGRSPFARPNAMAMLGAVLTEDAPVPVNAGPLGGVLLAMLARDPARRPDPRLVRQTFQAVAGDGTPAPAVLPPLPGRMPPHQGVPTIPSAPPRGPGRLLAVLAAGLLATCLAAGALLFKDDLFGGGPSSAATTPPPGSQDPGTAPSTAPVASAAQAPDPCGLLSAAEAARLTGTDAGSARPGLCTWGNVEIKVRFFPDKSGKPGSDQAKDAYALYRRQAVNDAGTSSDPVYVETTTPVKDLPGAGDAAFVQEKVGKGSFASATSLATLYAGRTLLQITYRVSDGSVVTPAQREATKNIAITAAGHLPQN</sequence>
<dbReference type="EC" id="2.7.11.1" evidence="1"/>
<keyword evidence="2" id="KW-0723">Serine/threonine-protein kinase</keyword>
<evidence type="ECO:0000256" key="3">
    <source>
        <dbReference type="ARBA" id="ARBA00022679"/>
    </source>
</evidence>
<dbReference type="PROSITE" id="PS00108">
    <property type="entry name" value="PROTEIN_KINASE_ST"/>
    <property type="match status" value="1"/>
</dbReference>